<protein>
    <recommendedName>
        <fullName evidence="7">C3H1-type domain-containing protein</fullName>
    </recommendedName>
</protein>
<feature type="compositionally biased region" description="Basic and acidic residues" evidence="6">
    <location>
        <begin position="474"/>
        <end position="483"/>
    </location>
</feature>
<comment type="caution">
    <text evidence="8">The sequence shown here is derived from an EMBL/GenBank/DDBJ whole genome shotgun (WGS) entry which is preliminary data.</text>
</comment>
<evidence type="ECO:0000313" key="8">
    <source>
        <dbReference type="EMBL" id="KAK3013035.1"/>
    </source>
</evidence>
<keyword evidence="2 5" id="KW-0479">Metal-binding</keyword>
<dbReference type="PANTHER" id="PTHR31471">
    <property type="entry name" value="OS02G0116800 PROTEIN"/>
    <property type="match status" value="1"/>
</dbReference>
<evidence type="ECO:0000313" key="9">
    <source>
        <dbReference type="Proteomes" id="UP001188597"/>
    </source>
</evidence>
<organism evidence="8 9">
    <name type="scientific">Escallonia herrerae</name>
    <dbReference type="NCBI Taxonomy" id="1293975"/>
    <lineage>
        <taxon>Eukaryota</taxon>
        <taxon>Viridiplantae</taxon>
        <taxon>Streptophyta</taxon>
        <taxon>Embryophyta</taxon>
        <taxon>Tracheophyta</taxon>
        <taxon>Spermatophyta</taxon>
        <taxon>Magnoliopsida</taxon>
        <taxon>eudicotyledons</taxon>
        <taxon>Gunneridae</taxon>
        <taxon>Pentapetalae</taxon>
        <taxon>asterids</taxon>
        <taxon>campanulids</taxon>
        <taxon>Escalloniales</taxon>
        <taxon>Escalloniaceae</taxon>
        <taxon>Escallonia</taxon>
    </lineage>
</organism>
<dbReference type="PROSITE" id="PS50103">
    <property type="entry name" value="ZF_C3H1"/>
    <property type="match status" value="1"/>
</dbReference>
<comment type="similarity">
    <text evidence="1">Belongs to the remorin family.</text>
</comment>
<dbReference type="SUPFAM" id="SSF90229">
    <property type="entry name" value="CCCH zinc finger"/>
    <property type="match status" value="1"/>
</dbReference>
<dbReference type="EMBL" id="JAVXUP010001328">
    <property type="protein sequence ID" value="KAK3013035.1"/>
    <property type="molecule type" value="Genomic_DNA"/>
</dbReference>
<gene>
    <name evidence="8" type="ORF">RJ639_008236</name>
</gene>
<feature type="region of interest" description="Disordered" evidence="6">
    <location>
        <begin position="474"/>
        <end position="561"/>
    </location>
</feature>
<evidence type="ECO:0000259" key="7">
    <source>
        <dbReference type="PROSITE" id="PS50103"/>
    </source>
</evidence>
<proteinExistence type="inferred from homology"/>
<feature type="region of interest" description="Disordered" evidence="6">
    <location>
        <begin position="261"/>
        <end position="282"/>
    </location>
</feature>
<evidence type="ECO:0000256" key="6">
    <source>
        <dbReference type="SAM" id="MobiDB-lite"/>
    </source>
</evidence>
<keyword evidence="4 5" id="KW-0862">Zinc</keyword>
<accession>A0AA89AS58</accession>
<evidence type="ECO:0000256" key="2">
    <source>
        <dbReference type="ARBA" id="ARBA00022723"/>
    </source>
</evidence>
<name>A0AA89AS58_9ASTE</name>
<feature type="compositionally biased region" description="Polar residues" evidence="6">
    <location>
        <begin position="261"/>
        <end position="272"/>
    </location>
</feature>
<keyword evidence="3 5" id="KW-0863">Zinc-finger</keyword>
<reference evidence="8" key="1">
    <citation type="submission" date="2022-12" db="EMBL/GenBank/DDBJ databases">
        <title>Draft genome assemblies for two species of Escallonia (Escalloniales).</title>
        <authorList>
            <person name="Chanderbali A."/>
            <person name="Dervinis C."/>
            <person name="Anghel I."/>
            <person name="Soltis D."/>
            <person name="Soltis P."/>
            <person name="Zapata F."/>
        </authorList>
    </citation>
    <scope>NUCLEOTIDE SEQUENCE</scope>
    <source>
        <strain evidence="8">UCBG64.0493</strain>
        <tissue evidence="8">Leaf</tissue>
    </source>
</reference>
<dbReference type="InterPro" id="IPR000571">
    <property type="entry name" value="Znf_CCCH"/>
</dbReference>
<evidence type="ECO:0000256" key="4">
    <source>
        <dbReference type="ARBA" id="ARBA00022833"/>
    </source>
</evidence>
<dbReference type="GO" id="GO:0008270">
    <property type="term" value="F:zinc ion binding"/>
    <property type="evidence" value="ECO:0007669"/>
    <property type="project" value="UniProtKB-KW"/>
</dbReference>
<feature type="zinc finger region" description="C3H1-type" evidence="5">
    <location>
        <begin position="569"/>
        <end position="597"/>
    </location>
</feature>
<evidence type="ECO:0000256" key="3">
    <source>
        <dbReference type="ARBA" id="ARBA00022771"/>
    </source>
</evidence>
<evidence type="ECO:0000256" key="5">
    <source>
        <dbReference type="PROSITE-ProRule" id="PRU00723"/>
    </source>
</evidence>
<dbReference type="AlphaFoldDB" id="A0AA89AS58"/>
<dbReference type="Proteomes" id="UP001188597">
    <property type="component" value="Unassembled WGS sequence"/>
</dbReference>
<dbReference type="PANTHER" id="PTHR31471:SF3">
    <property type="entry name" value="OS11G0616300 PROTEIN"/>
    <property type="match status" value="1"/>
</dbReference>
<keyword evidence="9" id="KW-1185">Reference proteome</keyword>
<feature type="compositionally biased region" description="Acidic residues" evidence="6">
    <location>
        <begin position="515"/>
        <end position="526"/>
    </location>
</feature>
<dbReference type="Pfam" id="PF03763">
    <property type="entry name" value="Remorin_C"/>
    <property type="match status" value="1"/>
</dbReference>
<evidence type="ECO:0000256" key="1">
    <source>
        <dbReference type="ARBA" id="ARBA00005711"/>
    </source>
</evidence>
<feature type="domain" description="C3H1-type" evidence="7">
    <location>
        <begin position="569"/>
        <end position="597"/>
    </location>
</feature>
<sequence length="599" mass="67501">MDLTNPNKYFEAPPLFASHGEAKLEGKAGFYKTNIENPFVGTFADPLCKLNLKETSDFVKAFPMPNNGNFLEISAQRRSEEGASSVARRSVNVEAPPTPGRPIFSFSVGNLSRKNFPSKWDDAEKWLVSGNDSPAHHHGFKGYKQGVIGLKPQETAEVYAEKSRVTEEKVSKAISTFQGGVSASADVLLKDKYTNEVEPCFRQFRCLEPMKEGFLFGNSVEKSMKDAATNVVHEVKHRDIGTEMTPFGSSTTSRCHTPFISTSPARHNTPASRSGPLALTNSDSTKSTIDIAQLQECHLAKLQLGTQFDSVTSNWSSREEEEEEISKSLRHFEMTIECGKSVSESRACAWEEEEKTKSCLRYQREEAKIQAWVNLQNAKAEAQSKKLETTVNDGQDARSGWPLLGKRRQTRSTELDGENLSERLEPLPYKAVKSPVFQKMRSNLEEKLMKRMATVHRKAEELRAAAQIRHSEQIQRAEQERKTMNHRQNLHFQGRVCNFLKRSRKNKNIRKRNPDEDERIEGEDCESGDHGGRATETPATKAEPDGPGGSRPHGPVRSSLPNRVWGRVDYQPDICRDYNRAFRCGYGLSCKFLHDRTQP</sequence>
<feature type="compositionally biased region" description="Basic residues" evidence="6">
    <location>
        <begin position="501"/>
        <end position="511"/>
    </location>
</feature>
<dbReference type="InterPro" id="IPR005516">
    <property type="entry name" value="Remorin_C"/>
</dbReference>
<dbReference type="InterPro" id="IPR036855">
    <property type="entry name" value="Znf_CCCH_sf"/>
</dbReference>
<dbReference type="Pfam" id="PF00642">
    <property type="entry name" value="zf-CCCH"/>
    <property type="match status" value="1"/>
</dbReference>